<feature type="domain" description="CBS" evidence="4">
    <location>
        <begin position="7"/>
        <end position="65"/>
    </location>
</feature>
<evidence type="ECO:0000256" key="3">
    <source>
        <dbReference type="SAM" id="MobiDB-lite"/>
    </source>
</evidence>
<dbReference type="InterPro" id="IPR046342">
    <property type="entry name" value="CBS_dom_sf"/>
</dbReference>
<dbReference type="Pfam" id="PF00571">
    <property type="entry name" value="CBS"/>
    <property type="match status" value="2"/>
</dbReference>
<evidence type="ECO:0000256" key="1">
    <source>
        <dbReference type="ARBA" id="ARBA00023122"/>
    </source>
</evidence>
<evidence type="ECO:0000313" key="5">
    <source>
        <dbReference type="EMBL" id="QNT69189.1"/>
    </source>
</evidence>
<keyword evidence="1 2" id="KW-0129">CBS domain</keyword>
<dbReference type="PANTHER" id="PTHR43080">
    <property type="entry name" value="CBS DOMAIN-CONTAINING PROTEIN CBSX3, MITOCHONDRIAL"/>
    <property type="match status" value="1"/>
</dbReference>
<dbReference type="CDD" id="cd02205">
    <property type="entry name" value="CBS_pair_SF"/>
    <property type="match status" value="1"/>
</dbReference>
<protein>
    <submittedName>
        <fullName evidence="5">CBS domain-containing protein</fullName>
    </submittedName>
</protein>
<keyword evidence="6" id="KW-1185">Reference proteome</keyword>
<dbReference type="InterPro" id="IPR000644">
    <property type="entry name" value="CBS_dom"/>
</dbReference>
<dbReference type="AlphaFoldDB" id="A0A7H1N0F3"/>
<dbReference type="EMBL" id="CP053923">
    <property type="protein sequence ID" value="QNT69189.1"/>
    <property type="molecule type" value="Genomic_DNA"/>
</dbReference>
<dbReference type="Gene3D" id="3.10.580.10">
    <property type="entry name" value="CBS-domain"/>
    <property type="match status" value="1"/>
</dbReference>
<dbReference type="SMART" id="SM00116">
    <property type="entry name" value="CBS"/>
    <property type="match status" value="2"/>
</dbReference>
<proteinExistence type="predicted"/>
<dbReference type="KEGG" id="dvn:HQ394_07405"/>
<dbReference type="PANTHER" id="PTHR43080:SF2">
    <property type="entry name" value="CBS DOMAIN-CONTAINING PROTEIN"/>
    <property type="match status" value="1"/>
</dbReference>
<evidence type="ECO:0000313" key="6">
    <source>
        <dbReference type="Proteomes" id="UP000516369"/>
    </source>
</evidence>
<evidence type="ECO:0000259" key="4">
    <source>
        <dbReference type="PROSITE" id="PS51371"/>
    </source>
</evidence>
<reference evidence="5 6" key="1">
    <citation type="submission" date="2020-05" db="EMBL/GenBank/DDBJ databases">
        <title>Complete closed genome sequence of Defluviicoccus vanus.</title>
        <authorList>
            <person name="Bessarab I."/>
            <person name="Arumugam K."/>
            <person name="Maszenan A.M."/>
            <person name="Seviour R.J."/>
            <person name="Williams R.B."/>
        </authorList>
    </citation>
    <scope>NUCLEOTIDE SEQUENCE [LARGE SCALE GENOMIC DNA]</scope>
    <source>
        <strain evidence="5 6">Ben 114</strain>
    </source>
</reference>
<accession>A0A7H1N0F3</accession>
<gene>
    <name evidence="5" type="ORF">HQ394_07405</name>
</gene>
<name>A0A7H1N0F3_9PROT</name>
<dbReference type="Proteomes" id="UP000516369">
    <property type="component" value="Chromosome"/>
</dbReference>
<dbReference type="RefSeq" id="WP_190262696.1">
    <property type="nucleotide sequence ID" value="NZ_CP053923.1"/>
</dbReference>
<sequence length="198" mass="21796">MQLIELLSTEPVEKVSADADVVEAARLMRDHDTGALFVVADGRLAGVITDRDIVVRSVADELMRSARVRDIMSVEVVTAFGDQTVEEAKELIAEYGITRLPVVDREHQPLGILSLASLENKEEAQKKPLKVTAYKEKTDSSGRPHKVPLRTVYVTSEDSEEEAKGVAARIVEKEQRTPFVADGLATEKMPSKPAKTEK</sequence>
<feature type="domain" description="CBS" evidence="4">
    <location>
        <begin position="72"/>
        <end position="129"/>
    </location>
</feature>
<dbReference type="PROSITE" id="PS51371">
    <property type="entry name" value="CBS"/>
    <property type="match status" value="2"/>
</dbReference>
<organism evidence="5 6">
    <name type="scientific">Defluviicoccus vanus</name>
    <dbReference type="NCBI Taxonomy" id="111831"/>
    <lineage>
        <taxon>Bacteria</taxon>
        <taxon>Pseudomonadati</taxon>
        <taxon>Pseudomonadota</taxon>
        <taxon>Alphaproteobacteria</taxon>
        <taxon>Rhodospirillales</taxon>
        <taxon>Rhodospirillaceae</taxon>
        <taxon>Defluviicoccus</taxon>
    </lineage>
</organism>
<dbReference type="InterPro" id="IPR051257">
    <property type="entry name" value="Diverse_CBS-Domain"/>
</dbReference>
<evidence type="ECO:0000256" key="2">
    <source>
        <dbReference type="PROSITE-ProRule" id="PRU00703"/>
    </source>
</evidence>
<dbReference type="SUPFAM" id="SSF54631">
    <property type="entry name" value="CBS-domain pair"/>
    <property type="match status" value="1"/>
</dbReference>
<feature type="region of interest" description="Disordered" evidence="3">
    <location>
        <begin position="179"/>
        <end position="198"/>
    </location>
</feature>